<gene>
    <name evidence="2" type="ORF">SMF913_12478</name>
</gene>
<name>A0A2J7Z840_STRMQ</name>
<feature type="transmembrane region" description="Helical" evidence="1">
    <location>
        <begin position="12"/>
        <end position="31"/>
    </location>
</feature>
<dbReference type="Proteomes" id="UP000236520">
    <property type="component" value="Unassembled WGS sequence"/>
</dbReference>
<comment type="caution">
    <text evidence="2">The sequence shown here is derived from an EMBL/GenBank/DDBJ whole genome shotgun (WGS) entry which is preliminary data.</text>
</comment>
<dbReference type="GeneID" id="303178287"/>
<keyword evidence="1" id="KW-0812">Transmembrane</keyword>
<keyword evidence="1" id="KW-0472">Membrane</keyword>
<proteinExistence type="predicted"/>
<evidence type="ECO:0000313" key="3">
    <source>
        <dbReference type="Proteomes" id="UP000236520"/>
    </source>
</evidence>
<dbReference type="AlphaFoldDB" id="A0A2J7Z840"/>
<organism evidence="2 3">
    <name type="scientific">Streptomyces malaysiensis</name>
    <dbReference type="NCBI Taxonomy" id="92644"/>
    <lineage>
        <taxon>Bacteria</taxon>
        <taxon>Bacillati</taxon>
        <taxon>Actinomycetota</taxon>
        <taxon>Actinomycetes</taxon>
        <taxon>Kitasatosporales</taxon>
        <taxon>Streptomycetaceae</taxon>
        <taxon>Streptomyces</taxon>
        <taxon>Streptomyces violaceusniger group</taxon>
    </lineage>
</organism>
<dbReference type="EMBL" id="LJIW01000001">
    <property type="protein sequence ID" value="PNG96453.1"/>
    <property type="molecule type" value="Genomic_DNA"/>
</dbReference>
<sequence length="83" mass="7993">MNIDWAALGQVFGVSLAVTVGMVGVFTLGIVGTSRKAAPEQGGTAAVPSGAAGGGSALARTGAYACFAVCAAVVAYGIYLIVA</sequence>
<accession>A0A2J7Z840</accession>
<dbReference type="RefSeq" id="WP_069869905.1">
    <property type="nucleotide sequence ID" value="NZ_BAAAHF010000009.1"/>
</dbReference>
<keyword evidence="1" id="KW-1133">Transmembrane helix</keyword>
<reference evidence="2 3" key="1">
    <citation type="submission" date="2015-09" db="EMBL/GenBank/DDBJ databases">
        <title>Genome sequence, genome mining and natural product profiling of a biocontrol bacterium Streptomyces malaysiensis F913.</title>
        <authorList>
            <person name="Xu Y."/>
            <person name="Wei J."/>
            <person name="Xie J."/>
            <person name="Li T."/>
            <person name="Zhou Z."/>
        </authorList>
    </citation>
    <scope>NUCLEOTIDE SEQUENCE [LARGE SCALE GENOMIC DNA]</scope>
    <source>
        <strain evidence="2 3">F913</strain>
    </source>
</reference>
<evidence type="ECO:0000256" key="1">
    <source>
        <dbReference type="SAM" id="Phobius"/>
    </source>
</evidence>
<feature type="transmembrane region" description="Helical" evidence="1">
    <location>
        <begin position="62"/>
        <end position="82"/>
    </location>
</feature>
<evidence type="ECO:0000313" key="2">
    <source>
        <dbReference type="EMBL" id="PNG96453.1"/>
    </source>
</evidence>
<keyword evidence="3" id="KW-1185">Reference proteome</keyword>
<protein>
    <submittedName>
        <fullName evidence="2">Uncharacterized protein</fullName>
    </submittedName>
</protein>